<protein>
    <submittedName>
        <fullName evidence="2">Uncharacterized protein</fullName>
    </submittedName>
</protein>
<gene>
    <name evidence="2" type="ORF">SCLAV_3120</name>
</gene>
<dbReference type="AlphaFoldDB" id="B5GT35"/>
<organism evidence="2 3">
    <name type="scientific">Streptomyces clavuligerus</name>
    <dbReference type="NCBI Taxonomy" id="1901"/>
    <lineage>
        <taxon>Bacteria</taxon>
        <taxon>Bacillati</taxon>
        <taxon>Actinomycetota</taxon>
        <taxon>Actinomycetes</taxon>
        <taxon>Kitasatosporales</taxon>
        <taxon>Streptomycetaceae</taxon>
        <taxon>Streptomyces</taxon>
    </lineage>
</organism>
<proteinExistence type="predicted"/>
<keyword evidence="3" id="KW-1185">Reference proteome</keyword>
<sequence>MAEFPREPRRPCVRALIGPVYGTCPTPRTGFRPQPVHGFARPAAPGPRRK</sequence>
<dbReference type="EMBL" id="CM000913">
    <property type="protein sequence ID" value="EFG08191.1"/>
    <property type="molecule type" value="Genomic_DNA"/>
</dbReference>
<dbReference type="Proteomes" id="UP000002357">
    <property type="component" value="Chromosome"/>
</dbReference>
<evidence type="ECO:0000313" key="3">
    <source>
        <dbReference type="Proteomes" id="UP000002357"/>
    </source>
</evidence>
<accession>B5GT35</accession>
<evidence type="ECO:0000256" key="1">
    <source>
        <dbReference type="SAM" id="MobiDB-lite"/>
    </source>
</evidence>
<feature type="region of interest" description="Disordered" evidence="1">
    <location>
        <begin position="26"/>
        <end position="50"/>
    </location>
</feature>
<evidence type="ECO:0000313" key="2">
    <source>
        <dbReference type="EMBL" id="EFG08191.1"/>
    </source>
</evidence>
<name>B5GT35_STRCL</name>
<reference evidence="2 3" key="1">
    <citation type="journal article" date="2010" name="Genome Biol. Evol.">
        <title>The sequence of a 1.8-mb bacterial linear plasmid reveals a rich evolutionary reservoir of secondary metabolic pathways.</title>
        <authorList>
            <person name="Medema M.H."/>
            <person name="Trefzer A."/>
            <person name="Kovalchuk A."/>
            <person name="van den Berg M."/>
            <person name="Mueller U."/>
            <person name="Heijne W."/>
            <person name="Wu L."/>
            <person name="Alam M.T."/>
            <person name="Ronning C.M."/>
            <person name="Nierman W.C."/>
            <person name="Bovenberg R.A.L."/>
            <person name="Breitling R."/>
            <person name="Takano E."/>
        </authorList>
    </citation>
    <scope>NUCLEOTIDE SEQUENCE [LARGE SCALE GENOMIC DNA]</scope>
    <source>
        <strain evidence="3">ATCC 27064 / DSM 738 / JCM 4710 / NBRC 13307 / NCIMB 12785 / NRRL 3585 / VKM Ac-602</strain>
    </source>
</reference>